<dbReference type="Proteomes" id="UP001314261">
    <property type="component" value="Unassembled WGS sequence"/>
</dbReference>
<organism evidence="2 3">
    <name type="scientific">Fructobacillus fructosus</name>
    <dbReference type="NCBI Taxonomy" id="1631"/>
    <lineage>
        <taxon>Bacteria</taxon>
        <taxon>Bacillati</taxon>
        <taxon>Bacillota</taxon>
        <taxon>Bacilli</taxon>
        <taxon>Lactobacillales</taxon>
        <taxon>Lactobacillaceae</taxon>
        <taxon>Fructobacillus</taxon>
    </lineage>
</organism>
<sequence length="100" mass="11459">MALIIRVLLAIYASLMMLATWQTKKTNLSWLNYLTNLVAIVLLVATFLAWPNFVILSILSLVAFQILAVVRGLLLHDFHWQHHLVRLLVTIVLIWLIVSV</sequence>
<feature type="transmembrane region" description="Helical" evidence="1">
    <location>
        <begin position="7"/>
        <end position="24"/>
    </location>
</feature>
<comment type="caution">
    <text evidence="2">The sequence shown here is derived from an EMBL/GenBank/DDBJ whole genome shotgun (WGS) entry which is preliminary data.</text>
</comment>
<dbReference type="EMBL" id="CAUZLR010000007">
    <property type="protein sequence ID" value="CAK1246887.1"/>
    <property type="molecule type" value="Genomic_DNA"/>
</dbReference>
<dbReference type="RefSeq" id="WP_187753823.1">
    <property type="nucleotide sequence ID" value="NZ_CAUZLR010000007.1"/>
</dbReference>
<accession>A0ABM9MXD4</accession>
<gene>
    <name evidence="2" type="ORF">R54839_PPFHFPJH_01167</name>
</gene>
<keyword evidence="1" id="KW-1133">Transmembrane helix</keyword>
<reference evidence="2 3" key="1">
    <citation type="submission" date="2023-10" db="EMBL/GenBank/DDBJ databases">
        <authorList>
            <person name="Botero Cardona J."/>
        </authorList>
    </citation>
    <scope>NUCLEOTIDE SEQUENCE [LARGE SCALE GENOMIC DNA]</scope>
    <source>
        <strain evidence="2 3">R-54839</strain>
    </source>
</reference>
<keyword evidence="1" id="KW-0812">Transmembrane</keyword>
<feature type="transmembrane region" description="Helical" evidence="1">
    <location>
        <begin position="53"/>
        <end position="74"/>
    </location>
</feature>
<feature type="transmembrane region" description="Helical" evidence="1">
    <location>
        <begin position="80"/>
        <end position="98"/>
    </location>
</feature>
<keyword evidence="3" id="KW-1185">Reference proteome</keyword>
<evidence type="ECO:0000256" key="1">
    <source>
        <dbReference type="SAM" id="Phobius"/>
    </source>
</evidence>
<evidence type="ECO:0000313" key="3">
    <source>
        <dbReference type="Proteomes" id="UP001314261"/>
    </source>
</evidence>
<feature type="transmembrane region" description="Helical" evidence="1">
    <location>
        <begin position="30"/>
        <end position="48"/>
    </location>
</feature>
<name>A0ABM9MXD4_9LACO</name>
<proteinExistence type="predicted"/>
<protein>
    <submittedName>
        <fullName evidence="2">Uncharacterized protein</fullName>
    </submittedName>
</protein>
<keyword evidence="1" id="KW-0472">Membrane</keyword>
<evidence type="ECO:0000313" key="2">
    <source>
        <dbReference type="EMBL" id="CAK1246887.1"/>
    </source>
</evidence>